<gene>
    <name evidence="1" type="ORF">H2204_005083</name>
</gene>
<dbReference type="Proteomes" id="UP001172681">
    <property type="component" value="Unassembled WGS sequence"/>
</dbReference>
<name>A0AA39CYU1_9EURO</name>
<comment type="caution">
    <text evidence="1">The sequence shown here is derived from an EMBL/GenBank/DDBJ whole genome shotgun (WGS) entry which is preliminary data.</text>
</comment>
<reference evidence="1" key="1">
    <citation type="submission" date="2022-10" db="EMBL/GenBank/DDBJ databases">
        <title>Culturing micro-colonial fungi from biological soil crusts in the Mojave desert and describing Neophaeococcomyces mojavensis, and introducing the new genera and species Taxawa tesnikishii.</title>
        <authorList>
            <person name="Kurbessoian T."/>
            <person name="Stajich J.E."/>
        </authorList>
    </citation>
    <scope>NUCLEOTIDE SEQUENCE</scope>
    <source>
        <strain evidence="1">TK_35</strain>
    </source>
</reference>
<evidence type="ECO:0000313" key="1">
    <source>
        <dbReference type="EMBL" id="KAJ9636937.1"/>
    </source>
</evidence>
<dbReference type="EMBL" id="JAPDRN010000027">
    <property type="protein sequence ID" value="KAJ9636937.1"/>
    <property type="molecule type" value="Genomic_DNA"/>
</dbReference>
<proteinExistence type="predicted"/>
<keyword evidence="2" id="KW-1185">Reference proteome</keyword>
<accession>A0AA39CYU1</accession>
<organism evidence="1 2">
    <name type="scientific">Knufia peltigerae</name>
    <dbReference type="NCBI Taxonomy" id="1002370"/>
    <lineage>
        <taxon>Eukaryota</taxon>
        <taxon>Fungi</taxon>
        <taxon>Dikarya</taxon>
        <taxon>Ascomycota</taxon>
        <taxon>Pezizomycotina</taxon>
        <taxon>Eurotiomycetes</taxon>
        <taxon>Chaetothyriomycetidae</taxon>
        <taxon>Chaetothyriales</taxon>
        <taxon>Trichomeriaceae</taxon>
        <taxon>Knufia</taxon>
    </lineage>
</organism>
<dbReference type="AlphaFoldDB" id="A0AA39CYU1"/>
<sequence length="599" mass="66530">MSSLTSLVNEMSTIIGEISSLSHDEPSISDQMPSLFGGTSFSANGLSSNSIELVHFSDEMCILCHDTISSLVEAHLNDEAPTKADLHSYGSLTRPKWREQPGATHHKEYCVDQCLSALRNRFSDDLVDRIPMEIVLGVVEQLGRGRLSGIGEFRSFIGTLRRGLVEAKVSVDLSCLVYQKTVSFRGVSYISWISNRSDSREKLCLSHERLLTNESRVAVSIDEIGVRNVRTFDHGTPVIPADGSPWYLVTNFIPGMVLEGITNGLVLRDLRPRSVSGLHDSSLWDTPNPPAIDEGNFFSLPMSSDPHSRFRFVPLPAETCMFIVHCEADRIVGICAHGLTTLRPTCGICDVYAENKTVSRLCFPLNAGERISGIWLRTPKFVPIDVCGIIVKTTHSRVRLFGLYSRLTHECFEYHSLLGPTDGSVDGIYSNAISDPLDSVSRVGVVCSPADNHDLLEDRSTPPLQDFEDLYTMSMDWYVTAAALDDLRSFCFFYDRASPSSWTGALLVYRDGSREVIGHLRWGALPSSKVTSRESVRYYNTQDDEDEMHHFLQWQLPGSDPDPPVSHNGEAGASWLSLPSTGTICWWFGRLGGRIEIEP</sequence>
<protein>
    <submittedName>
        <fullName evidence="1">Uncharacterized protein</fullName>
    </submittedName>
</protein>
<evidence type="ECO:0000313" key="2">
    <source>
        <dbReference type="Proteomes" id="UP001172681"/>
    </source>
</evidence>